<gene>
    <name evidence="3" type="ORF">K458DRAFT_290095</name>
</gene>
<feature type="compositionally biased region" description="Basic and acidic residues" evidence="2">
    <location>
        <begin position="278"/>
        <end position="291"/>
    </location>
</feature>
<accession>A0A6G1JJL8</accession>
<evidence type="ECO:0000313" key="3">
    <source>
        <dbReference type="EMBL" id="KAF2690349.1"/>
    </source>
</evidence>
<dbReference type="Proteomes" id="UP000799291">
    <property type="component" value="Unassembled WGS sequence"/>
</dbReference>
<dbReference type="EMBL" id="MU005571">
    <property type="protein sequence ID" value="KAF2690349.1"/>
    <property type="molecule type" value="Genomic_DNA"/>
</dbReference>
<feature type="region of interest" description="Disordered" evidence="2">
    <location>
        <begin position="264"/>
        <end position="291"/>
    </location>
</feature>
<dbReference type="GO" id="GO:0016491">
    <property type="term" value="F:oxidoreductase activity"/>
    <property type="evidence" value="ECO:0007669"/>
    <property type="project" value="InterPro"/>
</dbReference>
<feature type="compositionally biased region" description="Polar residues" evidence="2">
    <location>
        <begin position="1"/>
        <end position="14"/>
    </location>
</feature>
<name>A0A6G1JJL8_9PLEO</name>
<sequence>MAIAEVQSQSSTPSRDPENEVTVSPIPQGDIKTPLMFAKLPESGEQAYIYIKKAPPAGVPFTNIQPMPVMVHLHDLRGKESCVNLDDDSLEVLLKVPRPVSTNFDDEDSIKRTYYPEVERQLRRVIPNASKIHIFRHGIRHTKNNPKPYNPPALIAHVDHTPTSVVQRVKRHLPDEADSLLKGRYRLIHFWQSLAGPVYDTPLAIASSSTVRDEDIKTVLTHLEDFDEETGSPVFNEGQKWYYLSGADSDEAILHQIWDSDAHKEGSGVKGGRAVHSAFKDPRTPADAPAR</sequence>
<evidence type="ECO:0000256" key="2">
    <source>
        <dbReference type="SAM" id="MobiDB-lite"/>
    </source>
</evidence>
<evidence type="ECO:0000256" key="1">
    <source>
        <dbReference type="ARBA" id="ARBA00023604"/>
    </source>
</evidence>
<dbReference type="PANTHER" id="PTHR34598:SF1">
    <property type="entry name" value="PUTATIVE (AFU_ORTHOLOGUE AFUA_3G13140)-RELATED"/>
    <property type="match status" value="1"/>
</dbReference>
<keyword evidence="4" id="KW-1185">Reference proteome</keyword>
<dbReference type="AlphaFoldDB" id="A0A6G1JJL8"/>
<proteinExistence type="inferred from homology"/>
<organism evidence="3 4">
    <name type="scientific">Lentithecium fluviatile CBS 122367</name>
    <dbReference type="NCBI Taxonomy" id="1168545"/>
    <lineage>
        <taxon>Eukaryota</taxon>
        <taxon>Fungi</taxon>
        <taxon>Dikarya</taxon>
        <taxon>Ascomycota</taxon>
        <taxon>Pezizomycotina</taxon>
        <taxon>Dothideomycetes</taxon>
        <taxon>Pleosporomycetidae</taxon>
        <taxon>Pleosporales</taxon>
        <taxon>Massarineae</taxon>
        <taxon>Lentitheciaceae</taxon>
        <taxon>Lentithecium</taxon>
    </lineage>
</organism>
<evidence type="ECO:0000313" key="4">
    <source>
        <dbReference type="Proteomes" id="UP000799291"/>
    </source>
</evidence>
<dbReference type="PANTHER" id="PTHR34598">
    <property type="entry name" value="BLL6449 PROTEIN"/>
    <property type="match status" value="1"/>
</dbReference>
<dbReference type="NCBIfam" id="NF041278">
    <property type="entry name" value="CmcJ_NvfI_EfuI"/>
    <property type="match status" value="1"/>
</dbReference>
<feature type="region of interest" description="Disordered" evidence="2">
    <location>
        <begin position="1"/>
        <end position="28"/>
    </location>
</feature>
<reference evidence="3" key="1">
    <citation type="journal article" date="2020" name="Stud. Mycol.">
        <title>101 Dothideomycetes genomes: a test case for predicting lifestyles and emergence of pathogens.</title>
        <authorList>
            <person name="Haridas S."/>
            <person name="Albert R."/>
            <person name="Binder M."/>
            <person name="Bloem J."/>
            <person name="Labutti K."/>
            <person name="Salamov A."/>
            <person name="Andreopoulos B."/>
            <person name="Baker S."/>
            <person name="Barry K."/>
            <person name="Bills G."/>
            <person name="Bluhm B."/>
            <person name="Cannon C."/>
            <person name="Castanera R."/>
            <person name="Culley D."/>
            <person name="Daum C."/>
            <person name="Ezra D."/>
            <person name="Gonzalez J."/>
            <person name="Henrissat B."/>
            <person name="Kuo A."/>
            <person name="Liang C."/>
            <person name="Lipzen A."/>
            <person name="Lutzoni F."/>
            <person name="Magnuson J."/>
            <person name="Mondo S."/>
            <person name="Nolan M."/>
            <person name="Ohm R."/>
            <person name="Pangilinan J."/>
            <person name="Park H.-J."/>
            <person name="Ramirez L."/>
            <person name="Alfaro M."/>
            <person name="Sun H."/>
            <person name="Tritt A."/>
            <person name="Yoshinaga Y."/>
            <person name="Zwiers L.-H."/>
            <person name="Turgeon B."/>
            <person name="Goodwin S."/>
            <person name="Spatafora J."/>
            <person name="Crous P."/>
            <person name="Grigoriev I."/>
        </authorList>
    </citation>
    <scope>NUCLEOTIDE SEQUENCE</scope>
    <source>
        <strain evidence="3">CBS 122367</strain>
    </source>
</reference>
<comment type="similarity">
    <text evidence="1">Belongs to the asaB hydroxylase/desaturase family.</text>
</comment>
<dbReference type="InterPro" id="IPR044053">
    <property type="entry name" value="AsaB-like"/>
</dbReference>
<dbReference type="OrthoDB" id="412788at2759"/>
<protein>
    <submittedName>
        <fullName evidence="3">Uncharacterized protein</fullName>
    </submittedName>
</protein>